<dbReference type="HOGENOM" id="CLU_009388_3_0_1"/>
<accession>A0A0A2LEZ9</accession>
<dbReference type="InterPro" id="IPR010730">
    <property type="entry name" value="HET"/>
</dbReference>
<dbReference type="PhylomeDB" id="A0A0A2LEZ9"/>
<dbReference type="OrthoDB" id="4369831at2759"/>
<comment type="caution">
    <text evidence="2">The sequence shown here is derived from an EMBL/GenBank/DDBJ whole genome shotgun (WGS) entry which is preliminary data.</text>
</comment>
<evidence type="ECO:0000313" key="2">
    <source>
        <dbReference type="EMBL" id="KGO75195.1"/>
    </source>
</evidence>
<keyword evidence="3" id="KW-1185">Reference proteome</keyword>
<dbReference type="AlphaFoldDB" id="A0A0A2LEZ9"/>
<dbReference type="Proteomes" id="UP000030104">
    <property type="component" value="Unassembled WGS sequence"/>
</dbReference>
<dbReference type="EMBL" id="JQGA01000497">
    <property type="protein sequence ID" value="KGO75195.1"/>
    <property type="molecule type" value="Genomic_DNA"/>
</dbReference>
<protein>
    <submittedName>
        <fullName evidence="2">Heterokaryon incompatibility</fullName>
    </submittedName>
</protein>
<dbReference type="Pfam" id="PF06985">
    <property type="entry name" value="HET"/>
    <property type="match status" value="1"/>
</dbReference>
<gene>
    <name evidence="2" type="ORF">PITC_061410</name>
</gene>
<evidence type="ECO:0000313" key="3">
    <source>
        <dbReference type="Proteomes" id="UP000030104"/>
    </source>
</evidence>
<name>A0A0A2LEZ9_PENIT</name>
<dbReference type="PANTHER" id="PTHR39596:SF2">
    <property type="entry name" value="HET DOMAIN PROTEIN (AFU_ORTHOLOGUE AFUA_1G17550)-RELATED"/>
    <property type="match status" value="1"/>
</dbReference>
<evidence type="ECO:0000259" key="1">
    <source>
        <dbReference type="Pfam" id="PF06985"/>
    </source>
</evidence>
<organism evidence="2 3">
    <name type="scientific">Penicillium italicum</name>
    <name type="common">Blue mold</name>
    <dbReference type="NCBI Taxonomy" id="40296"/>
    <lineage>
        <taxon>Eukaryota</taxon>
        <taxon>Fungi</taxon>
        <taxon>Dikarya</taxon>
        <taxon>Ascomycota</taxon>
        <taxon>Pezizomycotina</taxon>
        <taxon>Eurotiomycetes</taxon>
        <taxon>Eurotiomycetidae</taxon>
        <taxon>Eurotiales</taxon>
        <taxon>Aspergillaceae</taxon>
        <taxon>Penicillium</taxon>
    </lineage>
</organism>
<reference evidence="2 3" key="1">
    <citation type="journal article" date="2015" name="Mol. Plant Microbe Interact.">
        <title>Genome, transcriptome, and functional analyses of Penicillium expansum provide new insights into secondary metabolism and pathogenicity.</title>
        <authorList>
            <person name="Ballester A.R."/>
            <person name="Marcet-Houben M."/>
            <person name="Levin E."/>
            <person name="Sela N."/>
            <person name="Selma-Lazaro C."/>
            <person name="Carmona L."/>
            <person name="Wisniewski M."/>
            <person name="Droby S."/>
            <person name="Gonzalez-Candelas L."/>
            <person name="Gabaldon T."/>
        </authorList>
    </citation>
    <scope>NUCLEOTIDE SEQUENCE [LARGE SCALE GENOMIC DNA]</scope>
    <source>
        <strain evidence="2 3">PHI-1</strain>
    </source>
</reference>
<dbReference type="PANTHER" id="PTHR39596">
    <property type="match status" value="1"/>
</dbReference>
<sequence length="844" mass="96285">MNHLPLPNNARPSPFVVPCLTNKDFDGESFIEYPIRAGWGPRSRKDWAAEFEKPSHIFRAFLQTWRFFGLIANVFRLDNGEMLRIEDLSRKTQNRCVIDISSLRELYKSLKVNEDLVSQVWDSVGFDFRLQDLTPIGVLKILQEQIERHRFENIDGQFRLILETGLDSLELERHFRESRSGCPCSIDPSSVEDLHTYIVNASFTDPLGPEIADSIDLVLELMCNMIFPRFKEKYLFELSSQSMGQYPAVINRALLSELVLLRRNSIFIDHMIEDGWCRCTVHQLRLRFGISAMIFISNLEKPENLNHKTCTEEACTFSVVNEKAYKTKHSPACPGYPGCFDVIANESQLHKIFKKRTFPIIQPLKNNSDKSIKLTDFKTTEAYVALSHVWSDGLGNPTQNAIPICQLQTLNEMVAALPAPSKPGNPAPFWLDTICCPVKESEDQNTAIGFMRDTYEKASAVLVLDSSLLTQNAKCLSDVEILIRIFCSPWTSRLWTLQEGALAERLFFQFADGPYDLQEGLKRLQEHRDVIIRKIIRPSILQQYLEMRVFRATQMSTEQKLVALTRALRFRTTSVATDEPICLTTLLGFDTASMMAVSPNKRMYRFWDCLGKIPRNVLFLHCERLASSRYRWAPRSFLRTHSGEVSQFNVLHYEDSAGSYGNEADFQKDGLALKAPVLATFYNWNHPVGDSFYVQDQNEDWYFIIPEIRRVKSAAQYDQPICIRCDRTEKKFRISPPSPSTPNGATPRLYIMLESLNRMKVAGKSNGVLLYGESTKDRLSATPVCAVSVTRVDKYGNNHQVLPTLNQMVGHKFSPTPISGCDNRTGNLFLTNAAFIESRKCVIS</sequence>
<feature type="domain" description="Heterokaryon incompatibility" evidence="1">
    <location>
        <begin position="383"/>
        <end position="464"/>
    </location>
</feature>
<proteinExistence type="predicted"/>